<evidence type="ECO:0000313" key="1">
    <source>
        <dbReference type="EMBL" id="KYJ86116.1"/>
    </source>
</evidence>
<dbReference type="PANTHER" id="PTHR38471">
    <property type="entry name" value="FOUR HELIX BUNDLE PROTEIN"/>
    <property type="match status" value="1"/>
</dbReference>
<proteinExistence type="predicted"/>
<dbReference type="Pfam" id="PF05635">
    <property type="entry name" value="23S_rRNA_IVP"/>
    <property type="match status" value="1"/>
</dbReference>
<gene>
    <name evidence="1" type="ORF">AS592_01765</name>
</gene>
<comment type="caution">
    <text evidence="1">The sequence shown here is derived from an EMBL/GenBank/DDBJ whole genome shotgun (WGS) entry which is preliminary data.</text>
</comment>
<dbReference type="Proteomes" id="UP000075359">
    <property type="component" value="Unassembled WGS sequence"/>
</dbReference>
<dbReference type="PIRSF" id="PIRSF035652">
    <property type="entry name" value="CHP02436"/>
    <property type="match status" value="1"/>
</dbReference>
<protein>
    <submittedName>
        <fullName evidence="1">Four helix bundle protein</fullName>
    </submittedName>
</protein>
<dbReference type="SUPFAM" id="SSF158446">
    <property type="entry name" value="IVS-encoded protein-like"/>
    <property type="match status" value="1"/>
</dbReference>
<name>A0A151CF25_9BACT</name>
<dbReference type="Gene3D" id="1.20.1440.60">
    <property type="entry name" value="23S rRNA-intervening sequence"/>
    <property type="match status" value="1"/>
</dbReference>
<evidence type="ECO:0000313" key="2">
    <source>
        <dbReference type="Proteomes" id="UP000075359"/>
    </source>
</evidence>
<dbReference type="PANTHER" id="PTHR38471:SF2">
    <property type="entry name" value="FOUR HELIX BUNDLE PROTEIN"/>
    <property type="match status" value="1"/>
</dbReference>
<reference evidence="1 2" key="1">
    <citation type="submission" date="2015-11" db="EMBL/GenBank/DDBJ databases">
        <title>Draft genome of Sulfurovum riftiae 1812E, a member of the Epsilonproteobacteria isolated from the tube of the deep-sea hydrothermal vent tubewom Riftia pachyptila.</title>
        <authorList>
            <person name="Vetriani C."/>
            <person name="Giovannelli D."/>
        </authorList>
    </citation>
    <scope>NUCLEOTIDE SEQUENCE [LARGE SCALE GENOMIC DNA]</scope>
    <source>
        <strain evidence="1 2">1812E</strain>
    </source>
</reference>
<dbReference type="OrthoDB" id="285993at2"/>
<organism evidence="1 2">
    <name type="scientific">Sulfurovum riftiae</name>
    <dbReference type="NCBI Taxonomy" id="1630136"/>
    <lineage>
        <taxon>Bacteria</taxon>
        <taxon>Pseudomonadati</taxon>
        <taxon>Campylobacterota</taxon>
        <taxon>Epsilonproteobacteria</taxon>
        <taxon>Campylobacterales</taxon>
        <taxon>Sulfurovaceae</taxon>
        <taxon>Sulfurovum</taxon>
    </lineage>
</organism>
<dbReference type="RefSeq" id="WP_067331519.1">
    <property type="nucleotide sequence ID" value="NZ_LNKT01000045.1"/>
</dbReference>
<keyword evidence="2" id="KW-1185">Reference proteome</keyword>
<accession>A0A151CF25</accession>
<dbReference type="EMBL" id="LNKT01000045">
    <property type="protein sequence ID" value="KYJ86116.1"/>
    <property type="molecule type" value="Genomic_DNA"/>
</dbReference>
<dbReference type="NCBIfam" id="TIGR02436">
    <property type="entry name" value="four helix bundle protein"/>
    <property type="match status" value="1"/>
</dbReference>
<dbReference type="InterPro" id="IPR036583">
    <property type="entry name" value="23S_rRNA_IVS_sf"/>
</dbReference>
<dbReference type="AlphaFoldDB" id="A0A151CF25"/>
<dbReference type="STRING" id="1630136.AS592_01765"/>
<dbReference type="InterPro" id="IPR012657">
    <property type="entry name" value="23S_rRNA-intervening_sequence"/>
</dbReference>
<sequence>MSILEEKSYNFSIRIVKCNEYLQQEKKEFILSKQLLRSGTAIGALIAEGKYAQSKLDFINKLSISLKEANETKYWLRLLKDCNYLQEKLALSLLDDIEHLLKILASSIKTAKENINNAS</sequence>